<feature type="domain" description="J" evidence="2">
    <location>
        <begin position="67"/>
        <end position="131"/>
    </location>
</feature>
<gene>
    <name evidence="3" type="ORF">HHK36_025275</name>
</gene>
<evidence type="ECO:0000313" key="3">
    <source>
        <dbReference type="EMBL" id="KAF8390748.1"/>
    </source>
</evidence>
<dbReference type="OMA" id="WFKPSPQ"/>
<dbReference type="InterPro" id="IPR036869">
    <property type="entry name" value="J_dom_sf"/>
</dbReference>
<keyword evidence="4" id="KW-1185">Reference proteome</keyword>
<dbReference type="CDD" id="cd06257">
    <property type="entry name" value="DnaJ"/>
    <property type="match status" value="1"/>
</dbReference>
<dbReference type="InterPro" id="IPR001623">
    <property type="entry name" value="DnaJ_domain"/>
</dbReference>
<sequence>MKHNKVGALLEKAIAEKMIVSNDYMGARDKLLKAQQLFPKLDNIDPMLTVCDILCSANISFPGYGIDCYWVLQVLPSANDSDIKSRYQKLVNLLEPIKNRFPGTELALKLIGEASSVLSDQEKRSAFDMKRGTTWVGCGSLNSKTSSHHEIANKEMAAPAQSSSGRIRVCTSQILDGDNGEVVLREMQGTRIKNLGPNLLAGSNIDKQQERIGTQEPNRVSADVNSEGNGGLDRSADSISSPTVMHSANLDGDTSWSSKIVAQIGPDPGFYDFENNRKHEVFEVGQIWATQHRPNKPHSLRYAHINIKSESALDITWLKPVPVTADERRWCDAGLPVACGSFDLDPEMSENVSWPMFFSHMCSWVHGVTEEQFEIYPKKGEIWAMYKDWDISEWSNNPETVKACKFEIIEILTDYSKYLGATGTCLVKVDGFRSVFHRPKNKGNQLTLHITPNKLYMLSHNVPAFQFVSGEMDGVIDGIFELDPLALPDDMDPSTVPKEGNSSSCSGLPPPPRCLAPMDPFPENQSLKPNWSRNDFAVGQIWAIYSGADFMPRRYARINNVVSVNQVCVTSLEPQPTLDHEKNWQKENLPIVSGIFRVGNTSRNLEMSSFSHLVKCQRSKTISFYRIYPMKGEIWAMYKNWNNKWKQSDYDGHQCQIVQILSDFSEGNRMTIAKLVEVKGCMTFFQRQRYNAFDLTRAVSKTELYCLSHRIPAFSVPGCQRYGIPEGSWHLDPDALPLKLGN</sequence>
<dbReference type="PANTHER" id="PTHR47374">
    <property type="entry name" value="ENDOSOME ANTIGEN-LIKE PROTEIN, PUTATIVE (DUF3444)-RELATED"/>
    <property type="match status" value="1"/>
</dbReference>
<dbReference type="OrthoDB" id="1911590at2759"/>
<reference evidence="3 4" key="1">
    <citation type="submission" date="2020-04" db="EMBL/GenBank/DDBJ databases">
        <title>Plant Genome Project.</title>
        <authorList>
            <person name="Zhang R.-G."/>
        </authorList>
    </citation>
    <scope>NUCLEOTIDE SEQUENCE [LARGE SCALE GENOMIC DNA]</scope>
    <source>
        <strain evidence="3">YNK0</strain>
        <tissue evidence="3">Leaf</tissue>
    </source>
</reference>
<proteinExistence type="predicted"/>
<evidence type="ECO:0000313" key="4">
    <source>
        <dbReference type="Proteomes" id="UP000655225"/>
    </source>
</evidence>
<dbReference type="AlphaFoldDB" id="A0A835D518"/>
<accession>A0A835D518</accession>
<organism evidence="3 4">
    <name type="scientific">Tetracentron sinense</name>
    <name type="common">Spur-leaf</name>
    <dbReference type="NCBI Taxonomy" id="13715"/>
    <lineage>
        <taxon>Eukaryota</taxon>
        <taxon>Viridiplantae</taxon>
        <taxon>Streptophyta</taxon>
        <taxon>Embryophyta</taxon>
        <taxon>Tracheophyta</taxon>
        <taxon>Spermatophyta</taxon>
        <taxon>Magnoliopsida</taxon>
        <taxon>Trochodendrales</taxon>
        <taxon>Trochodendraceae</taxon>
        <taxon>Tetracentron</taxon>
    </lineage>
</organism>
<dbReference type="Gene3D" id="1.10.287.110">
    <property type="entry name" value="DnaJ domain"/>
    <property type="match status" value="1"/>
</dbReference>
<dbReference type="PROSITE" id="PS50076">
    <property type="entry name" value="DNAJ_2"/>
    <property type="match status" value="1"/>
</dbReference>
<dbReference type="SMART" id="SM00271">
    <property type="entry name" value="DnaJ"/>
    <property type="match status" value="1"/>
</dbReference>
<comment type="caution">
    <text evidence="3">The sequence shown here is derived from an EMBL/GenBank/DDBJ whole genome shotgun (WGS) entry which is preliminary data.</text>
</comment>
<evidence type="ECO:0000256" key="1">
    <source>
        <dbReference type="SAM" id="MobiDB-lite"/>
    </source>
</evidence>
<protein>
    <recommendedName>
        <fullName evidence="2">J domain-containing protein</fullName>
    </recommendedName>
</protein>
<feature type="region of interest" description="Disordered" evidence="1">
    <location>
        <begin position="210"/>
        <end position="246"/>
    </location>
</feature>
<feature type="compositionally biased region" description="Polar residues" evidence="1">
    <location>
        <begin position="237"/>
        <end position="246"/>
    </location>
</feature>
<dbReference type="SUPFAM" id="SSF46565">
    <property type="entry name" value="Chaperone J-domain"/>
    <property type="match status" value="1"/>
</dbReference>
<dbReference type="Pfam" id="PF11926">
    <property type="entry name" value="DUF3444"/>
    <property type="match status" value="2"/>
</dbReference>
<dbReference type="InterPro" id="IPR024593">
    <property type="entry name" value="DUF3444"/>
</dbReference>
<feature type="compositionally biased region" description="Polar residues" evidence="1">
    <location>
        <begin position="211"/>
        <end position="227"/>
    </location>
</feature>
<dbReference type="Proteomes" id="UP000655225">
    <property type="component" value="Unassembled WGS sequence"/>
</dbReference>
<dbReference type="Pfam" id="PF00226">
    <property type="entry name" value="DnaJ"/>
    <property type="match status" value="1"/>
</dbReference>
<evidence type="ECO:0000259" key="2">
    <source>
        <dbReference type="PROSITE" id="PS50076"/>
    </source>
</evidence>
<dbReference type="EMBL" id="JABCRI010000018">
    <property type="protein sequence ID" value="KAF8390748.1"/>
    <property type="molecule type" value="Genomic_DNA"/>
</dbReference>
<dbReference type="PANTHER" id="PTHR47374:SF10">
    <property type="entry name" value="HEAT SHOCK N-TERMINAL DOMAIN-CONTAINING PROTEIN, PUTATIVE-RELATED"/>
    <property type="match status" value="1"/>
</dbReference>
<name>A0A835D518_TETSI</name>